<evidence type="ECO:0000313" key="2">
    <source>
        <dbReference type="EMBL" id="MBM6827714.1"/>
    </source>
</evidence>
<dbReference type="GO" id="GO:0016758">
    <property type="term" value="F:hexosyltransferase activity"/>
    <property type="evidence" value="ECO:0007669"/>
    <property type="project" value="UniProtKB-ARBA"/>
</dbReference>
<sequence length="315" mass="36888">MEKDKGKVSVLLSLYNPDKNFLEKQLRSLDEQTYTNMEILIFDDCIENRCSLTFIEKCIRKKKYRVLPYLDKNLGYVKAFEYLVKESDGEFIAFCDQDDEWDRIKIEKCVDKIRQEKTLLVVSDRRIINGSGKVICESVRHNSNQKYETWNSYDDIGIYNFFTACAPGMSIVMDGIFAKKTVPFPEFTGHDKWVIACANACGKISYLDEPLVSYRRHSNNVSGILEGITSKKDYEEQRIIPHLQLVREFQKRYPSYQGTKIALEFAEARKRHNIFELLKYRWIAPEIVKFEIIMALLPDTIIRIVIKTLQRSVKV</sequence>
<proteinExistence type="predicted"/>
<dbReference type="SUPFAM" id="SSF53448">
    <property type="entry name" value="Nucleotide-diphospho-sugar transferases"/>
    <property type="match status" value="1"/>
</dbReference>
<dbReference type="Gene3D" id="3.90.550.10">
    <property type="entry name" value="Spore Coat Polysaccharide Biosynthesis Protein SpsA, Chain A"/>
    <property type="match status" value="1"/>
</dbReference>
<dbReference type="EMBL" id="JACJLV010000053">
    <property type="protein sequence ID" value="MBM6827714.1"/>
    <property type="molecule type" value="Genomic_DNA"/>
</dbReference>
<dbReference type="AlphaFoldDB" id="A0A938X545"/>
<dbReference type="Pfam" id="PF00535">
    <property type="entry name" value="Glycos_transf_2"/>
    <property type="match status" value="1"/>
</dbReference>
<reference evidence="2" key="1">
    <citation type="submission" date="2020-08" db="EMBL/GenBank/DDBJ databases">
        <authorList>
            <person name="Cejkova D."/>
            <person name="Kubasova T."/>
            <person name="Jahodarova E."/>
            <person name="Rychlik I."/>
        </authorList>
    </citation>
    <scope>NUCLEOTIDE SEQUENCE</scope>
    <source>
        <strain evidence="2">An420c</strain>
    </source>
</reference>
<dbReference type="PANTHER" id="PTHR22916:SF3">
    <property type="entry name" value="UDP-GLCNAC:BETAGAL BETA-1,3-N-ACETYLGLUCOSAMINYLTRANSFERASE-LIKE PROTEIN 1"/>
    <property type="match status" value="1"/>
</dbReference>
<name>A0A938X545_9CLOT</name>
<comment type="caution">
    <text evidence="2">The sequence shown here is derived from an EMBL/GenBank/DDBJ whole genome shotgun (WGS) entry which is preliminary data.</text>
</comment>
<evidence type="ECO:0000313" key="3">
    <source>
        <dbReference type="Proteomes" id="UP000713880"/>
    </source>
</evidence>
<reference evidence="2" key="2">
    <citation type="journal article" date="2021" name="Sci. Rep.">
        <title>The distribution of antibiotic resistance genes in chicken gut microbiota commensals.</title>
        <authorList>
            <person name="Juricova H."/>
            <person name="Matiasovicova J."/>
            <person name="Kubasova T."/>
            <person name="Cejkova D."/>
            <person name="Rychlik I."/>
        </authorList>
    </citation>
    <scope>NUCLEOTIDE SEQUENCE</scope>
    <source>
        <strain evidence="2">An420c</strain>
    </source>
</reference>
<dbReference type="RefSeq" id="WP_204909703.1">
    <property type="nucleotide sequence ID" value="NZ_JACJLV010000053.1"/>
</dbReference>
<keyword evidence="3" id="KW-1185">Reference proteome</keyword>
<evidence type="ECO:0000259" key="1">
    <source>
        <dbReference type="Pfam" id="PF00535"/>
    </source>
</evidence>
<accession>A0A938X545</accession>
<dbReference type="InterPro" id="IPR029044">
    <property type="entry name" value="Nucleotide-diphossugar_trans"/>
</dbReference>
<dbReference type="InterPro" id="IPR001173">
    <property type="entry name" value="Glyco_trans_2-like"/>
</dbReference>
<feature type="domain" description="Glycosyltransferase 2-like" evidence="1">
    <location>
        <begin position="9"/>
        <end position="140"/>
    </location>
</feature>
<dbReference type="PANTHER" id="PTHR22916">
    <property type="entry name" value="GLYCOSYLTRANSFERASE"/>
    <property type="match status" value="1"/>
</dbReference>
<gene>
    <name evidence="2" type="ORF">H6A13_11520</name>
</gene>
<protein>
    <submittedName>
        <fullName evidence="2">Glycosyltransferase</fullName>
    </submittedName>
</protein>
<organism evidence="2 3">
    <name type="scientific">Mordavella massiliensis</name>
    <dbReference type="NCBI Taxonomy" id="1871024"/>
    <lineage>
        <taxon>Bacteria</taxon>
        <taxon>Bacillati</taxon>
        <taxon>Bacillota</taxon>
        <taxon>Clostridia</taxon>
        <taxon>Eubacteriales</taxon>
        <taxon>Clostridiaceae</taxon>
        <taxon>Mordavella</taxon>
    </lineage>
</organism>
<dbReference type="Proteomes" id="UP000713880">
    <property type="component" value="Unassembled WGS sequence"/>
</dbReference>